<protein>
    <submittedName>
        <fullName evidence="1">Uncharacterized protein</fullName>
    </submittedName>
</protein>
<dbReference type="EMBL" id="AGUE01000151">
    <property type="protein sequence ID" value="EHK98418.1"/>
    <property type="molecule type" value="Genomic_DNA"/>
</dbReference>
<comment type="caution">
    <text evidence="1">The sequence shown here is derived from an EMBL/GenBank/DDBJ whole genome shotgun (WGS) entry which is preliminary data.</text>
</comment>
<dbReference type="HOGENOM" id="CLU_3160085_0_0_1"/>
<organism evidence="1 2">
    <name type="scientific">Glarea lozoyensis (strain ATCC 74030 / MF5533)</name>
    <dbReference type="NCBI Taxonomy" id="1104152"/>
    <lineage>
        <taxon>Eukaryota</taxon>
        <taxon>Fungi</taxon>
        <taxon>Dikarya</taxon>
        <taxon>Ascomycota</taxon>
        <taxon>Pezizomycotina</taxon>
        <taxon>Leotiomycetes</taxon>
        <taxon>Helotiales</taxon>
        <taxon>Helotiaceae</taxon>
        <taxon>Glarea</taxon>
    </lineage>
</organism>
<proteinExistence type="predicted"/>
<gene>
    <name evidence="1" type="ORF">M7I_5793</name>
</gene>
<sequence length="48" mass="5270">MGGMRNQGRKVDAGLYGFGHIVIRRIIINFSDKMAECATLLALCETKA</sequence>
<keyword evidence="2" id="KW-1185">Reference proteome</keyword>
<dbReference type="AlphaFoldDB" id="H0ESU6"/>
<name>H0ESU6_GLAL7</name>
<evidence type="ECO:0000313" key="1">
    <source>
        <dbReference type="EMBL" id="EHK98418.1"/>
    </source>
</evidence>
<reference evidence="1 2" key="1">
    <citation type="journal article" date="2012" name="Eukaryot. Cell">
        <title>Genome sequence of the fungus Glarea lozoyensis: the first genome sequence of a species from the Helotiaceae family.</title>
        <authorList>
            <person name="Youssar L."/>
            <person name="Gruening B.A."/>
            <person name="Erxleben A."/>
            <person name="Guenther S."/>
            <person name="Huettel W."/>
        </authorList>
    </citation>
    <scope>NUCLEOTIDE SEQUENCE [LARGE SCALE GENOMIC DNA]</scope>
    <source>
        <strain evidence="2">ATCC 74030 / MF5533</strain>
    </source>
</reference>
<evidence type="ECO:0000313" key="2">
    <source>
        <dbReference type="Proteomes" id="UP000005446"/>
    </source>
</evidence>
<dbReference type="InParanoid" id="H0ESU6"/>
<accession>H0ESU6</accession>
<dbReference type="Proteomes" id="UP000005446">
    <property type="component" value="Unassembled WGS sequence"/>
</dbReference>